<keyword evidence="4" id="KW-1185">Reference proteome</keyword>
<feature type="domain" description="Micro-fibrillar-associated protein 1 C-terminal" evidence="2">
    <location>
        <begin position="18"/>
        <end position="223"/>
    </location>
</feature>
<dbReference type="PANTHER" id="PTHR15327">
    <property type="entry name" value="MICROFIBRIL-ASSOCIATED PROTEIN"/>
    <property type="match status" value="1"/>
</dbReference>
<proteinExistence type="predicted"/>
<dbReference type="InterPro" id="IPR033194">
    <property type="entry name" value="MFAP1"/>
</dbReference>
<dbReference type="Pfam" id="PF06991">
    <property type="entry name" value="MFAP1"/>
    <property type="match status" value="1"/>
</dbReference>
<organism evidence="3 4">
    <name type="scientific">Corchorus capsularis</name>
    <name type="common">Jute</name>
    <dbReference type="NCBI Taxonomy" id="210143"/>
    <lineage>
        <taxon>Eukaryota</taxon>
        <taxon>Viridiplantae</taxon>
        <taxon>Streptophyta</taxon>
        <taxon>Embryophyta</taxon>
        <taxon>Tracheophyta</taxon>
        <taxon>Spermatophyta</taxon>
        <taxon>Magnoliopsida</taxon>
        <taxon>eudicotyledons</taxon>
        <taxon>Gunneridae</taxon>
        <taxon>Pentapetalae</taxon>
        <taxon>rosids</taxon>
        <taxon>malvids</taxon>
        <taxon>Malvales</taxon>
        <taxon>Malvaceae</taxon>
        <taxon>Grewioideae</taxon>
        <taxon>Apeibeae</taxon>
        <taxon>Corchorus</taxon>
    </lineage>
</organism>
<evidence type="ECO:0000259" key="2">
    <source>
        <dbReference type="Pfam" id="PF06991"/>
    </source>
</evidence>
<dbReference type="Proteomes" id="UP000188268">
    <property type="component" value="Unassembled WGS sequence"/>
</dbReference>
<reference evidence="3 4" key="1">
    <citation type="submission" date="2013-09" db="EMBL/GenBank/DDBJ databases">
        <title>Corchorus capsularis genome sequencing.</title>
        <authorList>
            <person name="Alam M."/>
            <person name="Haque M.S."/>
            <person name="Islam M.S."/>
            <person name="Emdad E.M."/>
            <person name="Islam M.M."/>
            <person name="Ahmed B."/>
            <person name="Halim A."/>
            <person name="Hossen Q.M.M."/>
            <person name="Hossain M.Z."/>
            <person name="Ahmed R."/>
            <person name="Khan M.M."/>
            <person name="Islam R."/>
            <person name="Rashid M.M."/>
            <person name="Khan S.A."/>
            <person name="Rahman M.S."/>
            <person name="Alam M."/>
        </authorList>
    </citation>
    <scope>NUCLEOTIDE SEQUENCE [LARGE SCALE GENOMIC DNA]</scope>
    <source>
        <strain evidence="4">cv. CVL-1</strain>
        <tissue evidence="3">Whole seedling</tissue>
    </source>
</reference>
<gene>
    <name evidence="3" type="ORF">CCACVL1_13946</name>
</gene>
<name>A0A1R3I8X9_COCAP</name>
<protein>
    <recommendedName>
        <fullName evidence="2">Micro-fibrillar-associated protein 1 C-terminal domain-containing protein</fullName>
    </recommendedName>
</protein>
<sequence length="266" mass="31111">MAALSEEEEDQEEESDSEAEENVGIPMVKTVYVPKSERDTIAERQGLEAEEQALKEAEKRKLEQRKVETRQIVVEKIKEDEENEKNMELEVNVVDDNDEVNQAEEFEAWKVREIARIKREAMIKLWMVREAMLKHKQEIDKVPKPKQKKRKFMQKDYHKGAFFQSEADDPSATVGTDIIYDRDFSSPTGEDQMDKTMLPKVMQVKHFGRSGRTKWTHLLNEDTTDWNNAWTYSHTLRSKYYAKMVALNKPIAKPKGSKKLKGRESE</sequence>
<dbReference type="Gramene" id="OMO79047">
    <property type="protein sequence ID" value="OMO79047"/>
    <property type="gene ID" value="CCACVL1_13946"/>
</dbReference>
<accession>A0A1R3I8X9</accession>
<evidence type="ECO:0000256" key="1">
    <source>
        <dbReference type="SAM" id="MobiDB-lite"/>
    </source>
</evidence>
<dbReference type="InterPro" id="IPR009730">
    <property type="entry name" value="MFAP1_C"/>
</dbReference>
<evidence type="ECO:0000313" key="4">
    <source>
        <dbReference type="Proteomes" id="UP000188268"/>
    </source>
</evidence>
<dbReference type="OMA" id="REEDHEM"/>
<dbReference type="EMBL" id="AWWV01010499">
    <property type="protein sequence ID" value="OMO79047.1"/>
    <property type="molecule type" value="Genomic_DNA"/>
</dbReference>
<dbReference type="STRING" id="210143.A0A1R3I8X9"/>
<feature type="compositionally biased region" description="Acidic residues" evidence="1">
    <location>
        <begin position="1"/>
        <end position="21"/>
    </location>
</feature>
<dbReference type="AlphaFoldDB" id="A0A1R3I8X9"/>
<comment type="caution">
    <text evidence="3">The sequence shown here is derived from an EMBL/GenBank/DDBJ whole genome shotgun (WGS) entry which is preliminary data.</text>
</comment>
<dbReference type="OrthoDB" id="1111734at2759"/>
<feature type="region of interest" description="Disordered" evidence="1">
    <location>
        <begin position="1"/>
        <end position="28"/>
    </location>
</feature>
<evidence type="ECO:0000313" key="3">
    <source>
        <dbReference type="EMBL" id="OMO79047.1"/>
    </source>
</evidence>